<proteinExistence type="predicted"/>
<organism evidence="1 2">
    <name type="scientific">Brevifollis gellanilyticus</name>
    <dbReference type="NCBI Taxonomy" id="748831"/>
    <lineage>
        <taxon>Bacteria</taxon>
        <taxon>Pseudomonadati</taxon>
        <taxon>Verrucomicrobiota</taxon>
        <taxon>Verrucomicrobiia</taxon>
        <taxon>Verrucomicrobiales</taxon>
        <taxon>Verrucomicrobiaceae</taxon>
    </lineage>
</organism>
<dbReference type="EMBL" id="BKAG01000020">
    <property type="protein sequence ID" value="GEP43670.1"/>
    <property type="molecule type" value="Genomic_DNA"/>
</dbReference>
<dbReference type="Proteomes" id="UP000321577">
    <property type="component" value="Unassembled WGS sequence"/>
</dbReference>
<evidence type="ECO:0000313" key="1">
    <source>
        <dbReference type="EMBL" id="GEP43670.1"/>
    </source>
</evidence>
<evidence type="ECO:0000313" key="2">
    <source>
        <dbReference type="Proteomes" id="UP000321577"/>
    </source>
</evidence>
<dbReference type="AlphaFoldDB" id="A0A512MAB0"/>
<gene>
    <name evidence="1" type="ORF">BGE01nite_29610</name>
</gene>
<reference evidence="1 2" key="1">
    <citation type="submission" date="2019-07" db="EMBL/GenBank/DDBJ databases">
        <title>Whole genome shotgun sequence of Brevifollis gellanilyticus NBRC 108608.</title>
        <authorList>
            <person name="Hosoyama A."/>
            <person name="Uohara A."/>
            <person name="Ohji S."/>
            <person name="Ichikawa N."/>
        </authorList>
    </citation>
    <scope>NUCLEOTIDE SEQUENCE [LARGE SCALE GENOMIC DNA]</scope>
    <source>
        <strain evidence="1 2">NBRC 108608</strain>
    </source>
</reference>
<keyword evidence="2" id="KW-1185">Reference proteome</keyword>
<name>A0A512MAB0_9BACT</name>
<dbReference type="RefSeq" id="WP_170266800.1">
    <property type="nucleotide sequence ID" value="NZ_BKAG01000020.1"/>
</dbReference>
<comment type="caution">
    <text evidence="1">The sequence shown here is derived from an EMBL/GenBank/DDBJ whole genome shotgun (WGS) entry which is preliminary data.</text>
</comment>
<protein>
    <submittedName>
        <fullName evidence="1">Uncharacterized protein</fullName>
    </submittedName>
</protein>
<accession>A0A512MAB0</accession>
<sequence length="226" mass="25226">MFPIGPDGLEEHAEMLFRKVFRTDWEQPGFGVVVLPEGTGSKALREVMVRLKELLSREFDGRWGERLEYLSMGRFDQQTTTKLHLDGAPETSLLMLGYEATSVRSSLHIADYSRCARDLGLTPAEFLQEHNPMFPAGAKLLEPYTTHLEDWHEDRSRLVLINNSSTAPGDARFSPGVMHGATIRNPDPQASRIINSTMIAPRSLAGDDATAKQNVFLRTDEISGVI</sequence>